<dbReference type="HOGENOM" id="CLU_3274059_0_0_6"/>
<dbReference type="STRING" id="1129794.C427_4011"/>
<proteinExistence type="predicted"/>
<keyword evidence="2" id="KW-1185">Reference proteome</keyword>
<accession>M4RRB2</accession>
<protein>
    <submittedName>
        <fullName evidence="1">Uncharacterized protein</fullName>
    </submittedName>
</protein>
<dbReference type="EMBL" id="CP003837">
    <property type="protein sequence ID" value="AGH46116.1"/>
    <property type="molecule type" value="Genomic_DNA"/>
</dbReference>
<organism evidence="1 2">
    <name type="scientific">Paraglaciecola psychrophila 170</name>
    <dbReference type="NCBI Taxonomy" id="1129794"/>
    <lineage>
        <taxon>Bacteria</taxon>
        <taxon>Pseudomonadati</taxon>
        <taxon>Pseudomonadota</taxon>
        <taxon>Gammaproteobacteria</taxon>
        <taxon>Alteromonadales</taxon>
        <taxon>Alteromonadaceae</taxon>
        <taxon>Paraglaciecola</taxon>
    </lineage>
</organism>
<gene>
    <name evidence="1" type="ORF">C427_4011</name>
</gene>
<dbReference type="InterPro" id="IPR010710">
    <property type="entry name" value="DUF1289"/>
</dbReference>
<evidence type="ECO:0000313" key="1">
    <source>
        <dbReference type="EMBL" id="AGH46116.1"/>
    </source>
</evidence>
<dbReference type="AlphaFoldDB" id="M4RRB2"/>
<name>M4RRB2_9ALTE</name>
<dbReference type="Pfam" id="PF06945">
    <property type="entry name" value="DUF1289"/>
    <property type="match status" value="1"/>
</dbReference>
<dbReference type="PATRIC" id="fig|1129794.4.peg.3996"/>
<evidence type="ECO:0000313" key="2">
    <source>
        <dbReference type="Proteomes" id="UP000011864"/>
    </source>
</evidence>
<dbReference type="Proteomes" id="UP000011864">
    <property type="component" value="Chromosome"/>
</dbReference>
<reference evidence="1 2" key="1">
    <citation type="journal article" date="2013" name="Genome Announc.">
        <title>Complete Genome Sequence of Glaciecola psychrophila Strain 170T.</title>
        <authorList>
            <person name="Yin J."/>
            <person name="Chen J."/>
            <person name="Liu G."/>
            <person name="Yu Y."/>
            <person name="Song L."/>
            <person name="Wang X."/>
            <person name="Qu X."/>
        </authorList>
    </citation>
    <scope>NUCLEOTIDE SEQUENCE [LARGE SCALE GENOMIC DNA]</scope>
    <source>
        <strain evidence="1 2">170</strain>
    </source>
</reference>
<dbReference type="KEGG" id="gps:C427_4011"/>
<sequence>MGCFRMLDEILIWSTASSKQQLDIVLACGTRRQQKSQNESR</sequence>